<dbReference type="HOGENOM" id="CLU_065203_0_0_1"/>
<dbReference type="Pfam" id="PF26163">
    <property type="entry name" value="mS26"/>
    <property type="match status" value="1"/>
</dbReference>
<feature type="region of interest" description="Disordered" evidence="1">
    <location>
        <begin position="141"/>
        <end position="161"/>
    </location>
</feature>
<dbReference type="InterPro" id="IPR058940">
    <property type="entry name" value="mS26_fungi"/>
</dbReference>
<dbReference type="EMBL" id="KN846954">
    <property type="protein sequence ID" value="KIV78010.1"/>
    <property type="molecule type" value="Genomic_DNA"/>
</dbReference>
<sequence>MESLPASICRACRLRLLKPISQTRTFSTSSTRMYIPPESPAFVDVPEPHQPIRDQKSIVKGILPVPRELFPAQRPDKPGKEYLANVTRDPLPKNVPHPDRLTEIGKYKQRMAEIRKSHLREGLKELHVRKTTIDAQIAHRSETRQKEHARLKSQAQREDERLTNVSIPSAMRPQKVRELSHEEELAIYNARKAAHNARLAAKHEERLDKLHTLYMNARDFITTREQLTAAIDATFTSTRSIWDTGVPDTVEEMIKRGRDKTTDQGRAGARFPGDVNERALRDQERMQRIAEKLSGGKI</sequence>
<evidence type="ECO:0000313" key="3">
    <source>
        <dbReference type="Proteomes" id="UP000053599"/>
    </source>
</evidence>
<proteinExistence type="predicted"/>
<feature type="region of interest" description="Disordered" evidence="1">
    <location>
        <begin position="69"/>
        <end position="100"/>
    </location>
</feature>
<gene>
    <name evidence="2" type="ORF">PV11_09778</name>
</gene>
<reference evidence="2 3" key="1">
    <citation type="submission" date="2015-01" db="EMBL/GenBank/DDBJ databases">
        <title>The Genome Sequence of Exophiala sideris CBS121828.</title>
        <authorList>
            <consortium name="The Broad Institute Genomics Platform"/>
            <person name="Cuomo C."/>
            <person name="de Hoog S."/>
            <person name="Gorbushina A."/>
            <person name="Stielow B."/>
            <person name="Teixiera M."/>
            <person name="Abouelleil A."/>
            <person name="Chapman S.B."/>
            <person name="Priest M."/>
            <person name="Young S.K."/>
            <person name="Wortman J."/>
            <person name="Nusbaum C."/>
            <person name="Birren B."/>
        </authorList>
    </citation>
    <scope>NUCLEOTIDE SEQUENCE [LARGE SCALE GENOMIC DNA]</scope>
    <source>
        <strain evidence="2 3">CBS 121828</strain>
    </source>
</reference>
<dbReference type="STRING" id="1016849.A0A0D1VPL7"/>
<name>A0A0D1VPL7_9EURO</name>
<organism evidence="2 3">
    <name type="scientific">Exophiala sideris</name>
    <dbReference type="NCBI Taxonomy" id="1016849"/>
    <lineage>
        <taxon>Eukaryota</taxon>
        <taxon>Fungi</taxon>
        <taxon>Dikarya</taxon>
        <taxon>Ascomycota</taxon>
        <taxon>Pezizomycotina</taxon>
        <taxon>Eurotiomycetes</taxon>
        <taxon>Chaetothyriomycetidae</taxon>
        <taxon>Chaetothyriales</taxon>
        <taxon>Herpotrichiellaceae</taxon>
        <taxon>Exophiala</taxon>
    </lineage>
</organism>
<dbReference type="Proteomes" id="UP000053599">
    <property type="component" value="Unassembled WGS sequence"/>
</dbReference>
<dbReference type="CDD" id="cd23703">
    <property type="entry name" value="mS26_PET12"/>
    <property type="match status" value="1"/>
</dbReference>
<dbReference type="OrthoDB" id="5223508at2759"/>
<dbReference type="AlphaFoldDB" id="A0A0D1VPL7"/>
<evidence type="ECO:0000256" key="1">
    <source>
        <dbReference type="SAM" id="MobiDB-lite"/>
    </source>
</evidence>
<evidence type="ECO:0000313" key="2">
    <source>
        <dbReference type="EMBL" id="KIV78010.1"/>
    </source>
</evidence>
<protein>
    <submittedName>
        <fullName evidence="2">Uncharacterized protein</fullName>
    </submittedName>
</protein>
<accession>A0A0D1VPL7</accession>